<dbReference type="Proteomes" id="UP001320420">
    <property type="component" value="Unassembled WGS sequence"/>
</dbReference>
<accession>A0AAN9YRV3</accession>
<dbReference type="AlphaFoldDB" id="A0AAN9YRV3"/>
<keyword evidence="2" id="KW-1133">Transmembrane helix</keyword>
<keyword evidence="2" id="KW-0812">Transmembrane</keyword>
<sequence>MAAFAFAPSPPPASSLSQIIPRSYTLGESYGTAIIFLFLLFLSLLASLLFSAFFVRRPGGAGEEGAPVGQGQPPRIVARLVSDNDAAGPNRSRTREASRRRLTRGQSPHPNLELGLGPVAGLNPAVAALDVEQRRERERGRREESVARSTSVARTRTTSLARMEVAP</sequence>
<feature type="compositionally biased region" description="Low complexity" evidence="1">
    <location>
        <begin position="62"/>
        <end position="74"/>
    </location>
</feature>
<evidence type="ECO:0000313" key="4">
    <source>
        <dbReference type="Proteomes" id="UP001320420"/>
    </source>
</evidence>
<feature type="transmembrane region" description="Helical" evidence="2">
    <location>
        <begin position="33"/>
        <end position="55"/>
    </location>
</feature>
<comment type="caution">
    <text evidence="3">The sequence shown here is derived from an EMBL/GenBank/DDBJ whole genome shotgun (WGS) entry which is preliminary data.</text>
</comment>
<keyword evidence="4" id="KW-1185">Reference proteome</keyword>
<organism evidence="3 4">
    <name type="scientific">Diatrype stigma</name>
    <dbReference type="NCBI Taxonomy" id="117547"/>
    <lineage>
        <taxon>Eukaryota</taxon>
        <taxon>Fungi</taxon>
        <taxon>Dikarya</taxon>
        <taxon>Ascomycota</taxon>
        <taxon>Pezizomycotina</taxon>
        <taxon>Sordariomycetes</taxon>
        <taxon>Xylariomycetidae</taxon>
        <taxon>Xylariales</taxon>
        <taxon>Diatrypaceae</taxon>
        <taxon>Diatrype</taxon>
    </lineage>
</organism>
<feature type="region of interest" description="Disordered" evidence="1">
    <location>
        <begin position="62"/>
        <end position="167"/>
    </location>
</feature>
<gene>
    <name evidence="3" type="ORF">SLS62_006165</name>
</gene>
<proteinExistence type="predicted"/>
<reference evidence="3 4" key="1">
    <citation type="submission" date="2024-02" db="EMBL/GenBank/DDBJ databases">
        <title>De novo assembly and annotation of 12 fungi associated with fruit tree decline syndrome in Ontario, Canada.</title>
        <authorList>
            <person name="Sulman M."/>
            <person name="Ellouze W."/>
            <person name="Ilyukhin E."/>
        </authorList>
    </citation>
    <scope>NUCLEOTIDE SEQUENCE [LARGE SCALE GENOMIC DNA]</scope>
    <source>
        <strain evidence="3 4">M11/M66-122</strain>
    </source>
</reference>
<keyword evidence="2" id="KW-0472">Membrane</keyword>
<evidence type="ECO:0000256" key="1">
    <source>
        <dbReference type="SAM" id="MobiDB-lite"/>
    </source>
</evidence>
<evidence type="ECO:0000313" key="3">
    <source>
        <dbReference type="EMBL" id="KAK7751864.1"/>
    </source>
</evidence>
<protein>
    <submittedName>
        <fullName evidence="3">Uncharacterized protein</fullName>
    </submittedName>
</protein>
<feature type="compositionally biased region" description="Low complexity" evidence="1">
    <location>
        <begin position="147"/>
        <end position="167"/>
    </location>
</feature>
<name>A0AAN9YRV3_9PEZI</name>
<feature type="compositionally biased region" description="Basic and acidic residues" evidence="1">
    <location>
        <begin position="131"/>
        <end position="146"/>
    </location>
</feature>
<evidence type="ECO:0000256" key="2">
    <source>
        <dbReference type="SAM" id="Phobius"/>
    </source>
</evidence>
<dbReference type="EMBL" id="JAKJXP020000044">
    <property type="protein sequence ID" value="KAK7751864.1"/>
    <property type="molecule type" value="Genomic_DNA"/>
</dbReference>